<keyword evidence="2" id="KW-1185">Reference proteome</keyword>
<reference evidence="1 2" key="1">
    <citation type="submission" date="2018-08" db="EMBL/GenBank/DDBJ databases">
        <title>Draft genome of the lignicolous fungus Coniochaeta pulveracea.</title>
        <authorList>
            <person name="Borstlap C.J."/>
            <person name="De Witt R.N."/>
            <person name="Botha A."/>
            <person name="Volschenk H."/>
        </authorList>
    </citation>
    <scope>NUCLEOTIDE SEQUENCE [LARGE SCALE GENOMIC DNA]</scope>
    <source>
        <strain evidence="1 2">CAB683</strain>
    </source>
</reference>
<protein>
    <submittedName>
        <fullName evidence="1">Uncharacterized protein</fullName>
    </submittedName>
</protein>
<dbReference type="EMBL" id="QVQW01000132">
    <property type="protein sequence ID" value="RKU39932.1"/>
    <property type="molecule type" value="Genomic_DNA"/>
</dbReference>
<proteinExistence type="predicted"/>
<comment type="caution">
    <text evidence="1">The sequence shown here is derived from an EMBL/GenBank/DDBJ whole genome shotgun (WGS) entry which is preliminary data.</text>
</comment>
<accession>A0A420XW89</accession>
<evidence type="ECO:0000313" key="1">
    <source>
        <dbReference type="EMBL" id="RKU39932.1"/>
    </source>
</evidence>
<organism evidence="1 2">
    <name type="scientific">Coniochaeta pulveracea</name>
    <dbReference type="NCBI Taxonomy" id="177199"/>
    <lineage>
        <taxon>Eukaryota</taxon>
        <taxon>Fungi</taxon>
        <taxon>Dikarya</taxon>
        <taxon>Ascomycota</taxon>
        <taxon>Pezizomycotina</taxon>
        <taxon>Sordariomycetes</taxon>
        <taxon>Sordariomycetidae</taxon>
        <taxon>Coniochaetales</taxon>
        <taxon>Coniochaetaceae</taxon>
        <taxon>Coniochaeta</taxon>
    </lineage>
</organism>
<dbReference type="Proteomes" id="UP000275385">
    <property type="component" value="Unassembled WGS sequence"/>
</dbReference>
<dbReference type="OrthoDB" id="10029326at2759"/>
<evidence type="ECO:0000313" key="2">
    <source>
        <dbReference type="Proteomes" id="UP000275385"/>
    </source>
</evidence>
<sequence length="152" mass="16918">MSTQRDVLEREGGAIRILLAGSVLSCWLDNGQAFGYFCVRNDVQHFVAGGRRGVLLSQGTRSIGLGHRFVETAVSACDQQTAIGISQSWNESWSMTTGTYWSIAPAIQINWRDVDSLAQTVNVMNVVYQSRQRHHVCIPVYGTDHPHRSRPT</sequence>
<name>A0A420XW89_9PEZI</name>
<dbReference type="AlphaFoldDB" id="A0A420XW89"/>
<gene>
    <name evidence="1" type="ORF">DL546_001669</name>
</gene>